<name>A0ABW1P9F7_9PSEU</name>
<evidence type="ECO:0000256" key="1">
    <source>
        <dbReference type="SAM" id="MobiDB-lite"/>
    </source>
</evidence>
<feature type="compositionally biased region" description="Low complexity" evidence="1">
    <location>
        <begin position="39"/>
        <end position="49"/>
    </location>
</feature>
<evidence type="ECO:0000313" key="3">
    <source>
        <dbReference type="EMBL" id="MFC6091634.1"/>
    </source>
</evidence>
<evidence type="ECO:0008006" key="5">
    <source>
        <dbReference type="Google" id="ProtNLM"/>
    </source>
</evidence>
<reference evidence="4" key="1">
    <citation type="journal article" date="2019" name="Int. J. Syst. Evol. Microbiol.">
        <title>The Global Catalogue of Microorganisms (GCM) 10K type strain sequencing project: providing services to taxonomists for standard genome sequencing and annotation.</title>
        <authorList>
            <consortium name="The Broad Institute Genomics Platform"/>
            <consortium name="The Broad Institute Genome Sequencing Center for Infectious Disease"/>
            <person name="Wu L."/>
            <person name="Ma J."/>
        </authorList>
    </citation>
    <scope>NUCLEOTIDE SEQUENCE [LARGE SCALE GENOMIC DNA]</scope>
    <source>
        <strain evidence="4">CGMCC 4.7246</strain>
    </source>
</reference>
<feature type="signal peptide" evidence="2">
    <location>
        <begin position="1"/>
        <end position="24"/>
    </location>
</feature>
<sequence length="247" mass="25841">MRRTTTALVLAAIALSAACTTRIAGNPSPAGDVTGGGATAQTSAGSTATDGRNPGSGQDACGRSSKPEECTQWTHTTPATGQQLLATVKDNPASAAQMLCSALTEQQLDTHLGPGHYRYVEAGTSCAMWSADGQLAIRVGVNALYPLSEYLTRFRNDPRLASSVSELTIAGAPTMRTGVPRESDGKGTDTEDLVVAIGAPDKPGVMQVQFLLRQPRGKPDSTPVDRTRLDMRDAAVGDLLTTLFPQR</sequence>
<evidence type="ECO:0000256" key="2">
    <source>
        <dbReference type="SAM" id="SignalP"/>
    </source>
</evidence>
<accession>A0ABW1P9F7</accession>
<proteinExistence type="predicted"/>
<protein>
    <recommendedName>
        <fullName evidence="5">Lipoprotein</fullName>
    </recommendedName>
</protein>
<dbReference type="PROSITE" id="PS51257">
    <property type="entry name" value="PROKAR_LIPOPROTEIN"/>
    <property type="match status" value="1"/>
</dbReference>
<comment type="caution">
    <text evidence="3">The sequence shown here is derived from an EMBL/GenBank/DDBJ whole genome shotgun (WGS) entry which is preliminary data.</text>
</comment>
<dbReference type="EMBL" id="JBHSQO010000020">
    <property type="protein sequence ID" value="MFC6091634.1"/>
    <property type="molecule type" value="Genomic_DNA"/>
</dbReference>
<dbReference type="Proteomes" id="UP001596220">
    <property type="component" value="Unassembled WGS sequence"/>
</dbReference>
<gene>
    <name evidence="3" type="ORF">ACFP3R_20375</name>
</gene>
<evidence type="ECO:0000313" key="4">
    <source>
        <dbReference type="Proteomes" id="UP001596220"/>
    </source>
</evidence>
<keyword evidence="2" id="KW-0732">Signal</keyword>
<feature type="chain" id="PRO_5046911312" description="Lipoprotein" evidence="2">
    <location>
        <begin position="25"/>
        <end position="247"/>
    </location>
</feature>
<keyword evidence="4" id="KW-1185">Reference proteome</keyword>
<feature type="region of interest" description="Disordered" evidence="1">
    <location>
        <begin position="27"/>
        <end position="77"/>
    </location>
</feature>
<dbReference type="RefSeq" id="WP_380637910.1">
    <property type="nucleotide sequence ID" value="NZ_JBHSQO010000020.1"/>
</dbReference>
<organism evidence="3 4">
    <name type="scientific">Saccharothrix lopnurensis</name>
    <dbReference type="NCBI Taxonomy" id="1670621"/>
    <lineage>
        <taxon>Bacteria</taxon>
        <taxon>Bacillati</taxon>
        <taxon>Actinomycetota</taxon>
        <taxon>Actinomycetes</taxon>
        <taxon>Pseudonocardiales</taxon>
        <taxon>Pseudonocardiaceae</taxon>
        <taxon>Saccharothrix</taxon>
    </lineage>
</organism>